<dbReference type="Proteomes" id="UP000076842">
    <property type="component" value="Unassembled WGS sequence"/>
</dbReference>
<organism evidence="4 5">
    <name type="scientific">Calocera cornea HHB12733</name>
    <dbReference type="NCBI Taxonomy" id="1353952"/>
    <lineage>
        <taxon>Eukaryota</taxon>
        <taxon>Fungi</taxon>
        <taxon>Dikarya</taxon>
        <taxon>Basidiomycota</taxon>
        <taxon>Agaricomycotina</taxon>
        <taxon>Dacrymycetes</taxon>
        <taxon>Dacrymycetales</taxon>
        <taxon>Dacrymycetaceae</taxon>
        <taxon>Calocera</taxon>
    </lineage>
</organism>
<evidence type="ECO:0000313" key="5">
    <source>
        <dbReference type="Proteomes" id="UP000076842"/>
    </source>
</evidence>
<dbReference type="Pfam" id="PF09830">
    <property type="entry name" value="ATP_transf"/>
    <property type="match status" value="1"/>
</dbReference>
<dbReference type="InterPro" id="IPR036265">
    <property type="entry name" value="HIT-like_sf"/>
</dbReference>
<dbReference type="GO" id="GO:0009117">
    <property type="term" value="P:nucleotide metabolic process"/>
    <property type="evidence" value="ECO:0007669"/>
    <property type="project" value="InterPro"/>
</dbReference>
<feature type="compositionally biased region" description="Basic and acidic residues" evidence="1">
    <location>
        <begin position="66"/>
        <end position="75"/>
    </location>
</feature>
<feature type="domain" description="ATP adenylyltransferase C-terminal" evidence="2">
    <location>
        <begin position="199"/>
        <end position="317"/>
    </location>
</feature>
<sequence>MPTCSADELVRRVPDCTKAASESGDLLYFPSESYVFQENGIDFHIRHCPALLQKPTLPAPDFSQPPEKDKEKKRDPFAPPYVEKLVIGELEEGDGEAQYVALLNKYSVVPNHFLLVTKEYASQSSAPTPSDLAVTYSLLQAGQRAGTEIFAFYNCGEQSGASQHHKHLQFLSPDAGGPPGGPPIERLAQAAPKPFSLSQLPYAHYVYRLPSFAVSSQPHELLHIFANGFIRLLDLVFETLRRQPDPIYGQASYNVLLTLRHLHIIPRMREAHKLRETGDELSINALGFAGMLLVKSEKELEAVRKEGISVILRGVGCERIDDAEIAPQITELAEPEA</sequence>
<name>A0A165F464_9BASI</name>
<dbReference type="GO" id="GO:0003877">
    <property type="term" value="F:ATP:ADP adenylyltransferase activity"/>
    <property type="evidence" value="ECO:0007669"/>
    <property type="project" value="InterPro"/>
</dbReference>
<dbReference type="InParanoid" id="A0A165F464"/>
<dbReference type="OrthoDB" id="10267950at2759"/>
<dbReference type="AlphaFoldDB" id="A0A165F464"/>
<dbReference type="InterPro" id="IPR043171">
    <property type="entry name" value="Ap4A_phos1/2-like"/>
</dbReference>
<proteinExistence type="predicted"/>
<evidence type="ECO:0000313" key="4">
    <source>
        <dbReference type="EMBL" id="KZT56149.1"/>
    </source>
</evidence>
<keyword evidence="5" id="KW-1185">Reference proteome</keyword>
<dbReference type="InterPro" id="IPR019200">
    <property type="entry name" value="ATP_adenylylTrfase_C"/>
</dbReference>
<protein>
    <submittedName>
        <fullName evidence="4">Uncharacterized protein</fullName>
    </submittedName>
</protein>
<feature type="domain" description="Ap4A phosphorylase 1/2 N-terminal" evidence="3">
    <location>
        <begin position="5"/>
        <end position="175"/>
    </location>
</feature>
<evidence type="ECO:0000259" key="2">
    <source>
        <dbReference type="Pfam" id="PF09830"/>
    </source>
</evidence>
<dbReference type="PANTHER" id="PTHR38420:SF1">
    <property type="entry name" value="PUTATIVE (AFU_ORTHOLOGUE AFUA_5G14690)-RELATED"/>
    <property type="match status" value="1"/>
</dbReference>
<dbReference type="InterPro" id="IPR009163">
    <property type="entry name" value="Ap4A_phos1/2"/>
</dbReference>
<gene>
    <name evidence="4" type="ORF">CALCODRAFT_524378</name>
</gene>
<evidence type="ECO:0000259" key="3">
    <source>
        <dbReference type="Pfam" id="PF19327"/>
    </source>
</evidence>
<evidence type="ECO:0000256" key="1">
    <source>
        <dbReference type="SAM" id="MobiDB-lite"/>
    </source>
</evidence>
<dbReference type="Pfam" id="PF19327">
    <property type="entry name" value="Ap4A_phos_N"/>
    <property type="match status" value="1"/>
</dbReference>
<dbReference type="STRING" id="1353952.A0A165F464"/>
<dbReference type="EMBL" id="KV423982">
    <property type="protein sequence ID" value="KZT56149.1"/>
    <property type="molecule type" value="Genomic_DNA"/>
</dbReference>
<dbReference type="InterPro" id="IPR045759">
    <property type="entry name" value="Ap4A_phos1/2_N"/>
</dbReference>
<feature type="region of interest" description="Disordered" evidence="1">
    <location>
        <begin position="56"/>
        <end position="75"/>
    </location>
</feature>
<accession>A0A165F464</accession>
<dbReference type="GO" id="GO:0005524">
    <property type="term" value="F:ATP binding"/>
    <property type="evidence" value="ECO:0007669"/>
    <property type="project" value="InterPro"/>
</dbReference>
<dbReference type="PANTHER" id="PTHR38420">
    <property type="entry name" value="AP-4-A PHOSPHORYLASE II"/>
    <property type="match status" value="1"/>
</dbReference>
<reference evidence="4 5" key="1">
    <citation type="journal article" date="2016" name="Mol. Biol. Evol.">
        <title>Comparative Genomics of Early-Diverging Mushroom-Forming Fungi Provides Insights into the Origins of Lignocellulose Decay Capabilities.</title>
        <authorList>
            <person name="Nagy L.G."/>
            <person name="Riley R."/>
            <person name="Tritt A."/>
            <person name="Adam C."/>
            <person name="Daum C."/>
            <person name="Floudas D."/>
            <person name="Sun H."/>
            <person name="Yadav J.S."/>
            <person name="Pangilinan J."/>
            <person name="Larsson K.H."/>
            <person name="Matsuura K."/>
            <person name="Barry K."/>
            <person name="Labutti K."/>
            <person name="Kuo R."/>
            <person name="Ohm R.A."/>
            <person name="Bhattacharya S.S."/>
            <person name="Shirouzu T."/>
            <person name="Yoshinaga Y."/>
            <person name="Martin F.M."/>
            <person name="Grigoriev I.V."/>
            <person name="Hibbett D.S."/>
        </authorList>
    </citation>
    <scope>NUCLEOTIDE SEQUENCE [LARGE SCALE GENOMIC DNA]</scope>
    <source>
        <strain evidence="4 5">HHB12733</strain>
    </source>
</reference>
<dbReference type="Gene3D" id="3.30.428.70">
    <property type="match status" value="1"/>
</dbReference>
<dbReference type="SUPFAM" id="SSF54197">
    <property type="entry name" value="HIT-like"/>
    <property type="match status" value="1"/>
</dbReference>